<dbReference type="Proteomes" id="UP000094378">
    <property type="component" value="Chromosome"/>
</dbReference>
<proteinExistence type="predicted"/>
<dbReference type="Pfam" id="PF00814">
    <property type="entry name" value="TsaD"/>
    <property type="match status" value="1"/>
</dbReference>
<dbReference type="RefSeq" id="WP_069115896.1">
    <property type="nucleotide sequence ID" value="NZ_CP017015.1"/>
</dbReference>
<feature type="domain" description="Gcp-like" evidence="1">
    <location>
        <begin position="37"/>
        <end position="96"/>
    </location>
</feature>
<evidence type="ECO:0000259" key="1">
    <source>
        <dbReference type="Pfam" id="PF00814"/>
    </source>
</evidence>
<dbReference type="GO" id="GO:0002949">
    <property type="term" value="P:tRNA threonylcarbamoyladenosine modification"/>
    <property type="evidence" value="ECO:0007669"/>
    <property type="project" value="InterPro"/>
</dbReference>
<dbReference type="InterPro" id="IPR022496">
    <property type="entry name" value="T6A_TsaB"/>
</dbReference>
<name>A0A1B3SJM4_9MOLU</name>
<protein>
    <submittedName>
        <fullName evidence="2">tRNA threonylcarbamoyladenosine biosynthesis protein TsaB</fullName>
    </submittedName>
</protein>
<dbReference type="InterPro" id="IPR043129">
    <property type="entry name" value="ATPase_NBD"/>
</dbReference>
<keyword evidence="3" id="KW-1185">Reference proteome</keyword>
<dbReference type="KEGG" id="shj:SHELI_v1c01650"/>
<dbReference type="STRING" id="216938.SHELI_v1c01650"/>
<gene>
    <name evidence="2" type="primary">tsaB</name>
    <name evidence="2" type="ORF">SHELI_v1c01650</name>
</gene>
<dbReference type="InterPro" id="IPR000905">
    <property type="entry name" value="Gcp-like_dom"/>
</dbReference>
<dbReference type="Gene3D" id="3.30.420.200">
    <property type="match status" value="1"/>
</dbReference>
<reference evidence="2 3" key="1">
    <citation type="submission" date="2016-08" db="EMBL/GenBank/DDBJ databases">
        <title>Complete genome sequence of Spiroplasma helicoides TABS-2 (DSM 22551).</title>
        <authorList>
            <person name="Shen W.-Y."/>
            <person name="Lo W.-S."/>
            <person name="Lai Y.-C."/>
            <person name="Kuo C.-H."/>
        </authorList>
    </citation>
    <scope>NUCLEOTIDE SEQUENCE [LARGE SCALE GENOMIC DNA]</scope>
    <source>
        <strain evidence="2 3">TABS-2</strain>
    </source>
</reference>
<dbReference type="OrthoDB" id="9784166at2"/>
<evidence type="ECO:0000313" key="3">
    <source>
        <dbReference type="Proteomes" id="UP000094378"/>
    </source>
</evidence>
<accession>A0A1B3SJM4</accession>
<sequence>MNLFIDTSNGYLILILEKENKVIDNIILAKQLRVSDIALEQIDNLLKRNNLSIKEINSIYATKGPGSYTGVRVAITIAKTLKSIDSRYNIYLISSLAYQAGESDCISMLDAKGEKSYLGIYSKKSCVIADQLLPNDYIDDFCSGFPNFIKKQDYQEMDFLNNYISLKDKFELIEDIEKVEPFYIKHFI</sequence>
<dbReference type="EMBL" id="CP017015">
    <property type="protein sequence ID" value="AOG60120.1"/>
    <property type="molecule type" value="Genomic_DNA"/>
</dbReference>
<dbReference type="Gene3D" id="3.30.420.40">
    <property type="match status" value="1"/>
</dbReference>
<dbReference type="SUPFAM" id="SSF53067">
    <property type="entry name" value="Actin-like ATPase domain"/>
    <property type="match status" value="1"/>
</dbReference>
<dbReference type="NCBIfam" id="TIGR03725">
    <property type="entry name" value="T6A_YeaZ"/>
    <property type="match status" value="1"/>
</dbReference>
<dbReference type="AlphaFoldDB" id="A0A1B3SJM4"/>
<dbReference type="PATRIC" id="fig|216938.3.peg.165"/>
<organism evidence="2 3">
    <name type="scientific">Spiroplasma helicoides</name>
    <dbReference type="NCBI Taxonomy" id="216938"/>
    <lineage>
        <taxon>Bacteria</taxon>
        <taxon>Bacillati</taxon>
        <taxon>Mycoplasmatota</taxon>
        <taxon>Mollicutes</taxon>
        <taxon>Entomoplasmatales</taxon>
        <taxon>Spiroplasmataceae</taxon>
        <taxon>Spiroplasma</taxon>
    </lineage>
</organism>
<evidence type="ECO:0000313" key="2">
    <source>
        <dbReference type="EMBL" id="AOG60120.1"/>
    </source>
</evidence>